<comment type="caution">
    <text evidence="1">The sequence shown here is derived from an EMBL/GenBank/DDBJ whole genome shotgun (WGS) entry which is preliminary data.</text>
</comment>
<proteinExistence type="predicted"/>
<evidence type="ECO:0000313" key="2">
    <source>
        <dbReference type="Proteomes" id="UP001642483"/>
    </source>
</evidence>
<name>A0ABP0FR18_CLALP</name>
<organism evidence="1 2">
    <name type="scientific">Clavelina lepadiformis</name>
    <name type="common">Light-bulb sea squirt</name>
    <name type="synonym">Ascidia lepadiformis</name>
    <dbReference type="NCBI Taxonomy" id="159417"/>
    <lineage>
        <taxon>Eukaryota</taxon>
        <taxon>Metazoa</taxon>
        <taxon>Chordata</taxon>
        <taxon>Tunicata</taxon>
        <taxon>Ascidiacea</taxon>
        <taxon>Aplousobranchia</taxon>
        <taxon>Clavelinidae</taxon>
        <taxon>Clavelina</taxon>
    </lineage>
</organism>
<accession>A0ABP0FR18</accession>
<gene>
    <name evidence="1" type="ORF">CVLEPA_LOCUS11704</name>
</gene>
<protein>
    <submittedName>
        <fullName evidence="1">Uncharacterized protein</fullName>
    </submittedName>
</protein>
<dbReference type="EMBL" id="CAWYQH010000079">
    <property type="protein sequence ID" value="CAK8681508.1"/>
    <property type="molecule type" value="Genomic_DNA"/>
</dbReference>
<sequence>MFFLSIVLLIGCIGLGIHRIRTRRRLNRLRHQLISLRELDITSDQSRKPHVATPDVFTKEPCLMVHCEVKNQTHSSVVTKLKTYDEGSLRSGKES</sequence>
<dbReference type="Proteomes" id="UP001642483">
    <property type="component" value="Unassembled WGS sequence"/>
</dbReference>
<keyword evidence="2" id="KW-1185">Reference proteome</keyword>
<reference evidence="1 2" key="1">
    <citation type="submission" date="2024-02" db="EMBL/GenBank/DDBJ databases">
        <authorList>
            <person name="Daric V."/>
            <person name="Darras S."/>
        </authorList>
    </citation>
    <scope>NUCLEOTIDE SEQUENCE [LARGE SCALE GENOMIC DNA]</scope>
</reference>
<evidence type="ECO:0000313" key="1">
    <source>
        <dbReference type="EMBL" id="CAK8681508.1"/>
    </source>
</evidence>